<evidence type="ECO:0000313" key="3">
    <source>
        <dbReference type="Proteomes" id="UP000037729"/>
    </source>
</evidence>
<dbReference type="Proteomes" id="UP000037729">
    <property type="component" value="Unassembled WGS sequence"/>
</dbReference>
<proteinExistence type="predicted"/>
<protein>
    <recommendedName>
        <fullName evidence="4">DUF4352 domain-containing protein</fullName>
    </recommendedName>
</protein>
<keyword evidence="1" id="KW-0472">Membrane</keyword>
<evidence type="ECO:0000256" key="1">
    <source>
        <dbReference type="SAM" id="Phobius"/>
    </source>
</evidence>
<keyword evidence="1" id="KW-0812">Transmembrane</keyword>
<comment type="caution">
    <text evidence="2">The sequence shown here is derived from an EMBL/GenBank/DDBJ whole genome shotgun (WGS) entry which is preliminary data.</text>
</comment>
<organism evidence="2 3">
    <name type="scientific">Haloarcula rubripromontorii</name>
    <dbReference type="NCBI Taxonomy" id="1705562"/>
    <lineage>
        <taxon>Archaea</taxon>
        <taxon>Methanobacteriati</taxon>
        <taxon>Methanobacteriota</taxon>
        <taxon>Stenosarchaea group</taxon>
        <taxon>Halobacteria</taxon>
        <taxon>Halobacteriales</taxon>
        <taxon>Haloarculaceae</taxon>
        <taxon>Haloarcula</taxon>
    </lineage>
</organism>
<evidence type="ECO:0000313" key="2">
    <source>
        <dbReference type="EMBL" id="KOX91771.1"/>
    </source>
</evidence>
<sequence>MFEDVDGPEQKTLLRLLIIVGIGLPILIEVVTFGSMMGHHLLGDSGAEAVPETPTAAETGAGVGDPILESADISARIDAASVVTADEGWRFTLTINVTNTGSDPAAVRLDSVTTRGGETVADTASTGQLSVGNTDDLTQSWLLPPGERPDSVSITVFVYPDGESVQSTQYTVALGDIPVSNR</sequence>
<name>A0A0M9AJ96_9EURY</name>
<keyword evidence="1" id="KW-1133">Transmembrane helix</keyword>
<dbReference type="STRING" id="1705562.AMS69_16815"/>
<dbReference type="EMBL" id="LIUF01000006">
    <property type="protein sequence ID" value="KOX91771.1"/>
    <property type="molecule type" value="Genomic_DNA"/>
</dbReference>
<dbReference type="AlphaFoldDB" id="A0A0M9AJ96"/>
<gene>
    <name evidence="2" type="ORF">AMS69_16815</name>
</gene>
<dbReference type="PATRIC" id="fig|1705562.3.peg.3757"/>
<keyword evidence="3" id="KW-1185">Reference proteome</keyword>
<dbReference type="OrthoDB" id="304988at2157"/>
<reference evidence="2 3" key="1">
    <citation type="submission" date="2015-08" db="EMBL/GenBank/DDBJ databases">
        <title>Genomes of Isolates from Cabo Rojo, PR.</title>
        <authorList>
            <person name="Sanchez-Nieves R.L."/>
            <person name="Montalvo-Rodriguez R."/>
        </authorList>
    </citation>
    <scope>NUCLEOTIDE SEQUENCE [LARGE SCALE GENOMIC DNA]</scope>
    <source>
        <strain evidence="2 3">SL3</strain>
    </source>
</reference>
<evidence type="ECO:0008006" key="4">
    <source>
        <dbReference type="Google" id="ProtNLM"/>
    </source>
</evidence>
<feature type="transmembrane region" description="Helical" evidence="1">
    <location>
        <begin position="12"/>
        <end position="33"/>
    </location>
</feature>
<accession>A0A0M9AJ96</accession>
<dbReference type="RefSeq" id="WP_053969212.1">
    <property type="nucleotide sequence ID" value="NZ_LIUF01000006.1"/>
</dbReference>